<dbReference type="CDD" id="cd17273">
    <property type="entry name" value="RMtype1_S_EcoJA69PI-TRD1-CR1_like"/>
    <property type="match status" value="1"/>
</dbReference>
<feature type="domain" description="Type I restriction modification DNA specificity" evidence="5">
    <location>
        <begin position="7"/>
        <end position="184"/>
    </location>
</feature>
<organism evidence="6 7">
    <name type="scientific">Phycisphaera mikurensis (strain NBRC 102666 / KCTC 22515 / FYK2301M01)</name>
    <dbReference type="NCBI Taxonomy" id="1142394"/>
    <lineage>
        <taxon>Bacteria</taxon>
        <taxon>Pseudomonadati</taxon>
        <taxon>Planctomycetota</taxon>
        <taxon>Phycisphaerae</taxon>
        <taxon>Phycisphaerales</taxon>
        <taxon>Phycisphaeraceae</taxon>
        <taxon>Phycisphaera</taxon>
    </lineage>
</organism>
<gene>
    <name evidence="6" type="primary">hsdS</name>
    <name evidence="6" type="ordered locus">PSMK_27910</name>
</gene>
<evidence type="ECO:0000256" key="2">
    <source>
        <dbReference type="ARBA" id="ARBA00022747"/>
    </source>
</evidence>
<dbReference type="OrthoDB" id="9811611at2"/>
<dbReference type="InterPro" id="IPR052021">
    <property type="entry name" value="Type-I_RS_S_subunit"/>
</dbReference>
<feature type="region of interest" description="Disordered" evidence="4">
    <location>
        <begin position="425"/>
        <end position="453"/>
    </location>
</feature>
<name>I0II62_PHYMF</name>
<dbReference type="PANTHER" id="PTHR30408">
    <property type="entry name" value="TYPE-1 RESTRICTION ENZYME ECOKI SPECIFICITY PROTEIN"/>
    <property type="match status" value="1"/>
</dbReference>
<dbReference type="HOGENOM" id="CLU_021095_2_1_0"/>
<dbReference type="Gene3D" id="1.10.287.1120">
    <property type="entry name" value="Bipartite methylase S protein"/>
    <property type="match status" value="1"/>
</dbReference>
<dbReference type="GO" id="GO:0003677">
    <property type="term" value="F:DNA binding"/>
    <property type="evidence" value="ECO:0007669"/>
    <property type="project" value="UniProtKB-KW"/>
</dbReference>
<dbReference type="Gene3D" id="3.90.220.20">
    <property type="entry name" value="DNA methylase specificity domains"/>
    <property type="match status" value="2"/>
</dbReference>
<dbReference type="eggNOG" id="COG0732">
    <property type="taxonomic scope" value="Bacteria"/>
</dbReference>
<reference evidence="6 7" key="1">
    <citation type="submission" date="2012-02" db="EMBL/GenBank/DDBJ databases">
        <title>Complete genome sequence of Phycisphaera mikurensis NBRC 102666.</title>
        <authorList>
            <person name="Ankai A."/>
            <person name="Hosoyama A."/>
            <person name="Terui Y."/>
            <person name="Sekine M."/>
            <person name="Fukai R."/>
            <person name="Kato Y."/>
            <person name="Nakamura S."/>
            <person name="Yamada-Narita S."/>
            <person name="Kawakoshi A."/>
            <person name="Fukunaga Y."/>
            <person name="Yamazaki S."/>
            <person name="Fujita N."/>
        </authorList>
    </citation>
    <scope>NUCLEOTIDE SEQUENCE [LARGE SCALE GENOMIC DNA]</scope>
    <source>
        <strain evidence="7">NBRC 102666 / KCTC 22515 / FYK2301M01</strain>
    </source>
</reference>
<dbReference type="PATRIC" id="fig|1142394.8.peg.2887"/>
<accession>I0II62</accession>
<keyword evidence="2" id="KW-0680">Restriction system</keyword>
<dbReference type="RefSeq" id="WP_014438160.1">
    <property type="nucleotide sequence ID" value="NC_017080.1"/>
</dbReference>
<proteinExistence type="inferred from homology"/>
<dbReference type="KEGG" id="phm:PSMK_27910"/>
<evidence type="ECO:0000256" key="4">
    <source>
        <dbReference type="SAM" id="MobiDB-lite"/>
    </source>
</evidence>
<dbReference type="AlphaFoldDB" id="I0II62"/>
<dbReference type="InterPro" id="IPR000055">
    <property type="entry name" value="Restrct_endonuc_typeI_TRD"/>
</dbReference>
<comment type="similarity">
    <text evidence="1">Belongs to the type-I restriction system S methylase family.</text>
</comment>
<evidence type="ECO:0000259" key="5">
    <source>
        <dbReference type="Pfam" id="PF01420"/>
    </source>
</evidence>
<dbReference type="EMBL" id="AP012338">
    <property type="protein sequence ID" value="BAM04950.1"/>
    <property type="molecule type" value="Genomic_DNA"/>
</dbReference>
<feature type="domain" description="Type I restriction modification DNA specificity" evidence="5">
    <location>
        <begin position="232"/>
        <end position="407"/>
    </location>
</feature>
<dbReference type="Pfam" id="PF01420">
    <property type="entry name" value="Methylase_S"/>
    <property type="match status" value="2"/>
</dbReference>
<protein>
    <submittedName>
        <fullName evidence="6">Type I restriction-modification system specificity subunit</fullName>
    </submittedName>
</protein>
<evidence type="ECO:0000313" key="6">
    <source>
        <dbReference type="EMBL" id="BAM04950.1"/>
    </source>
</evidence>
<dbReference type="GO" id="GO:0009307">
    <property type="term" value="P:DNA restriction-modification system"/>
    <property type="evidence" value="ECO:0007669"/>
    <property type="project" value="UniProtKB-KW"/>
</dbReference>
<sequence>MRSDVSAWTPRRLADCATWISGGTPSKKNRDYWDGDIPWVSAKDMKSFRLHDSVDHITERAVDDGAKLVPRDSILLLVRGMTLNNDVPICMTDRQMALNQDLKALLPADDVDAHFLAYWLLANKPQLLSSVEHAGHGTGKLATPVLQSMQIALPPLSEQRAIAAVLGSLDDKIALNRRMNRTLESLARAWFQSWFVDFDPVHANAAGRPTLPPDLAALFPATFTPSPLGDIPEGWEVKPVGDIVDCVGGGTPSTKNDDYWEGGTHHWATPKDLSSLDAPILTTTNRKLTDAGVGKVSSGLLERGTVLMSSRAPVGYLAIADVPVAVNQGFIAMKPTDAMPASFLLNWCQHNMETIKSQAGGTTFAEISKKAFRPIPMLVPPPGVASRFAEIVGPMYARITLNVRESETLAALRDALLPRLLSGELPAPADRDDLPPVEPTVRGNPGRSPVAPA</sequence>
<dbReference type="PANTHER" id="PTHR30408:SF12">
    <property type="entry name" value="TYPE I RESTRICTION ENZYME MJAVIII SPECIFICITY SUBUNIT"/>
    <property type="match status" value="1"/>
</dbReference>
<dbReference type="CDD" id="cd17249">
    <property type="entry name" value="RMtype1_S_EcoR124I-TRD2-CR2_like"/>
    <property type="match status" value="1"/>
</dbReference>
<evidence type="ECO:0000313" key="7">
    <source>
        <dbReference type="Proteomes" id="UP000007881"/>
    </source>
</evidence>
<evidence type="ECO:0000256" key="3">
    <source>
        <dbReference type="ARBA" id="ARBA00023125"/>
    </source>
</evidence>
<dbReference type="SUPFAM" id="SSF116734">
    <property type="entry name" value="DNA methylase specificity domain"/>
    <property type="match status" value="2"/>
</dbReference>
<dbReference type="STRING" id="1142394.PSMK_27910"/>
<keyword evidence="7" id="KW-1185">Reference proteome</keyword>
<dbReference type="Proteomes" id="UP000007881">
    <property type="component" value="Chromosome"/>
</dbReference>
<dbReference type="InterPro" id="IPR044946">
    <property type="entry name" value="Restrct_endonuc_typeI_TRD_sf"/>
</dbReference>
<evidence type="ECO:0000256" key="1">
    <source>
        <dbReference type="ARBA" id="ARBA00010923"/>
    </source>
</evidence>
<keyword evidence="3" id="KW-0238">DNA-binding</keyword>
<dbReference type="REBASE" id="45941">
    <property type="entry name" value="S.Pmi102666ORF27900P"/>
</dbReference>